<dbReference type="GO" id="GO:0046872">
    <property type="term" value="F:metal ion binding"/>
    <property type="evidence" value="ECO:0007669"/>
    <property type="project" value="UniProtKB-KW"/>
</dbReference>
<proteinExistence type="inferred from homology"/>
<dbReference type="PANTHER" id="PTHR20883:SF15">
    <property type="entry name" value="PHYTANOYL-COA DIOXYGENASE DOMAIN-CONTAINING PROTEIN 1"/>
    <property type="match status" value="1"/>
</dbReference>
<name>A0A8K0C3B8_IGNLU</name>
<evidence type="ECO:0000313" key="6">
    <source>
        <dbReference type="Proteomes" id="UP000801492"/>
    </source>
</evidence>
<keyword evidence="6" id="KW-1185">Reference proteome</keyword>
<dbReference type="OrthoDB" id="445007at2759"/>
<dbReference type="EMBL" id="VTPC01091234">
    <property type="protein sequence ID" value="KAF2879065.1"/>
    <property type="molecule type" value="Genomic_DNA"/>
</dbReference>
<comment type="similarity">
    <text evidence="4">Belongs to the PhyH family. PHYHD1 subfamily.</text>
</comment>
<dbReference type="SUPFAM" id="SSF51197">
    <property type="entry name" value="Clavaminate synthase-like"/>
    <property type="match status" value="1"/>
</dbReference>
<keyword evidence="2" id="KW-0479">Metal-binding</keyword>
<reference evidence="5" key="1">
    <citation type="submission" date="2019-08" db="EMBL/GenBank/DDBJ databases">
        <title>The genome of the North American firefly Photinus pyralis.</title>
        <authorList>
            <consortium name="Photinus pyralis genome working group"/>
            <person name="Fallon T.R."/>
            <person name="Sander Lower S.E."/>
            <person name="Weng J.-K."/>
        </authorList>
    </citation>
    <scope>NUCLEOTIDE SEQUENCE</scope>
    <source>
        <strain evidence="5">TRF0915ILg1</strain>
        <tissue evidence="5">Whole body</tissue>
    </source>
</reference>
<sequence length="283" mass="32483">MHRDFRDKFYNDGFVVIEDFLTETEINKLKEEADNLIKNMPEQSSRAVFSTTTFDQNKNQYFADSADKVSYFFETGALGPEGELLVDPNLSLNKIGHALHVLNEDFRKVTFDERVKESCFQLGYEDPVVVQSMYIFKNPGIGGIVTPHQDSTFLNTEPESLVGFWIALDDATTENGCLWFARGSHKGGVHRRYMRNAENSSNELFVYDKPAPHYQKSSFTAVPVRKGTCILIHGRVVHFSEANKSDKPRNAYTFHVLERSSKYSEDNWLQQTEESPFLSMYKN</sequence>
<evidence type="ECO:0000313" key="5">
    <source>
        <dbReference type="EMBL" id="KAF2879065.1"/>
    </source>
</evidence>
<dbReference type="Gene3D" id="2.60.120.620">
    <property type="entry name" value="q2cbj1_9rhob like domain"/>
    <property type="match status" value="1"/>
</dbReference>
<protein>
    <submittedName>
        <fullName evidence="5">Uncharacterized protein</fullName>
    </submittedName>
</protein>
<accession>A0A8K0C3B8</accession>
<dbReference type="PANTHER" id="PTHR20883">
    <property type="entry name" value="PHYTANOYL-COA DIOXYGENASE DOMAIN CONTAINING 1"/>
    <property type="match status" value="1"/>
</dbReference>
<dbReference type="InterPro" id="IPR008775">
    <property type="entry name" value="Phytyl_CoA_dOase-like"/>
</dbReference>
<evidence type="ECO:0000256" key="2">
    <source>
        <dbReference type="ARBA" id="ARBA00022723"/>
    </source>
</evidence>
<evidence type="ECO:0000256" key="1">
    <source>
        <dbReference type="ARBA" id="ARBA00001962"/>
    </source>
</evidence>
<gene>
    <name evidence="5" type="ORF">ILUMI_27100</name>
</gene>
<organism evidence="5 6">
    <name type="scientific">Ignelater luminosus</name>
    <name type="common">Cucubano</name>
    <name type="synonym">Pyrophorus luminosus</name>
    <dbReference type="NCBI Taxonomy" id="2038154"/>
    <lineage>
        <taxon>Eukaryota</taxon>
        <taxon>Metazoa</taxon>
        <taxon>Ecdysozoa</taxon>
        <taxon>Arthropoda</taxon>
        <taxon>Hexapoda</taxon>
        <taxon>Insecta</taxon>
        <taxon>Pterygota</taxon>
        <taxon>Neoptera</taxon>
        <taxon>Endopterygota</taxon>
        <taxon>Coleoptera</taxon>
        <taxon>Polyphaga</taxon>
        <taxon>Elateriformia</taxon>
        <taxon>Elateroidea</taxon>
        <taxon>Elateridae</taxon>
        <taxon>Agrypninae</taxon>
        <taxon>Pyrophorini</taxon>
        <taxon>Ignelater</taxon>
    </lineage>
</organism>
<dbReference type="AlphaFoldDB" id="A0A8K0C3B8"/>
<dbReference type="Proteomes" id="UP000801492">
    <property type="component" value="Unassembled WGS sequence"/>
</dbReference>
<comment type="caution">
    <text evidence="5">The sequence shown here is derived from an EMBL/GenBank/DDBJ whole genome shotgun (WGS) entry which is preliminary data.</text>
</comment>
<keyword evidence="3" id="KW-0408">Iron</keyword>
<dbReference type="Pfam" id="PF05721">
    <property type="entry name" value="PhyH"/>
    <property type="match status" value="1"/>
</dbReference>
<evidence type="ECO:0000256" key="4">
    <source>
        <dbReference type="ARBA" id="ARBA00038356"/>
    </source>
</evidence>
<comment type="cofactor">
    <cofactor evidence="1">
        <name>Fe cation</name>
        <dbReference type="ChEBI" id="CHEBI:24875"/>
    </cofactor>
</comment>
<evidence type="ECO:0000256" key="3">
    <source>
        <dbReference type="ARBA" id="ARBA00023004"/>
    </source>
</evidence>